<evidence type="ECO:0000313" key="2">
    <source>
        <dbReference type="EMBL" id="KPI91726.1"/>
    </source>
</evidence>
<gene>
    <name evidence="2" type="ORF">RR46_15230</name>
</gene>
<evidence type="ECO:0000313" key="3">
    <source>
        <dbReference type="Proteomes" id="UP000053268"/>
    </source>
</evidence>
<protein>
    <submittedName>
        <fullName evidence="2">Uncharacterized protein</fullName>
    </submittedName>
</protein>
<reference evidence="2 3" key="1">
    <citation type="journal article" date="2015" name="Nat. Commun.">
        <title>Outbred genome sequencing and CRISPR/Cas9 gene editing in butterflies.</title>
        <authorList>
            <person name="Li X."/>
            <person name="Fan D."/>
            <person name="Zhang W."/>
            <person name="Liu G."/>
            <person name="Zhang L."/>
            <person name="Zhao L."/>
            <person name="Fang X."/>
            <person name="Chen L."/>
            <person name="Dong Y."/>
            <person name="Chen Y."/>
            <person name="Ding Y."/>
            <person name="Zhao R."/>
            <person name="Feng M."/>
            <person name="Zhu Y."/>
            <person name="Feng Y."/>
            <person name="Jiang X."/>
            <person name="Zhu D."/>
            <person name="Xiang H."/>
            <person name="Feng X."/>
            <person name="Li S."/>
            <person name="Wang J."/>
            <person name="Zhang G."/>
            <person name="Kronforst M.R."/>
            <person name="Wang W."/>
        </authorList>
    </citation>
    <scope>NUCLEOTIDE SEQUENCE [LARGE SCALE GENOMIC DNA]</scope>
    <source>
        <strain evidence="2">Ya'a_city_454_Px</strain>
        <tissue evidence="2">Whole body</tissue>
    </source>
</reference>
<sequence length="72" mass="7675">MSATALARAGGSGRRGERATGKSGFSAPAPRAHWPSRPAPRPTRAHKYRVAARISSFLAHCSHAAHVFRVTL</sequence>
<dbReference type="AlphaFoldDB" id="A0A194PEE6"/>
<dbReference type="Proteomes" id="UP000053268">
    <property type="component" value="Unassembled WGS sequence"/>
</dbReference>
<keyword evidence="3" id="KW-1185">Reference proteome</keyword>
<organism evidence="2 3">
    <name type="scientific">Papilio xuthus</name>
    <name type="common">Asian swallowtail butterfly</name>
    <dbReference type="NCBI Taxonomy" id="66420"/>
    <lineage>
        <taxon>Eukaryota</taxon>
        <taxon>Metazoa</taxon>
        <taxon>Ecdysozoa</taxon>
        <taxon>Arthropoda</taxon>
        <taxon>Hexapoda</taxon>
        <taxon>Insecta</taxon>
        <taxon>Pterygota</taxon>
        <taxon>Neoptera</taxon>
        <taxon>Endopterygota</taxon>
        <taxon>Lepidoptera</taxon>
        <taxon>Glossata</taxon>
        <taxon>Ditrysia</taxon>
        <taxon>Papilionoidea</taxon>
        <taxon>Papilionidae</taxon>
        <taxon>Papilioninae</taxon>
        <taxon>Papilio</taxon>
    </lineage>
</organism>
<feature type="region of interest" description="Disordered" evidence="1">
    <location>
        <begin position="1"/>
        <end position="45"/>
    </location>
</feature>
<accession>A0A194PEE6</accession>
<name>A0A194PEE6_PAPXU</name>
<dbReference type="EMBL" id="KQ459606">
    <property type="protein sequence ID" value="KPI91726.1"/>
    <property type="molecule type" value="Genomic_DNA"/>
</dbReference>
<evidence type="ECO:0000256" key="1">
    <source>
        <dbReference type="SAM" id="MobiDB-lite"/>
    </source>
</evidence>
<proteinExistence type="predicted"/>